<feature type="transmembrane region" description="Helical" evidence="10">
    <location>
        <begin position="977"/>
        <end position="996"/>
    </location>
</feature>
<evidence type="ECO:0000256" key="7">
    <source>
        <dbReference type="ARBA" id="ARBA00022989"/>
    </source>
</evidence>
<reference evidence="14" key="1">
    <citation type="submission" date="2016-03" db="EMBL/GenBank/DDBJ databases">
        <title>Draft genome sequence of Paenibacillus glacialis DSM 22343.</title>
        <authorList>
            <person name="Shin S.-K."/>
            <person name="Yi H."/>
        </authorList>
    </citation>
    <scope>NUCLEOTIDE SEQUENCE [LARGE SCALE GENOMIC DNA]</scope>
    <source>
        <strain evidence="14">NBRC 105008</strain>
    </source>
</reference>
<evidence type="ECO:0000313" key="13">
    <source>
        <dbReference type="EMBL" id="SDJ58612.1"/>
    </source>
</evidence>
<dbReference type="SUPFAM" id="SSF82866">
    <property type="entry name" value="Multidrug efflux transporter AcrB transmembrane domain"/>
    <property type="match status" value="2"/>
</dbReference>
<dbReference type="PRINTS" id="PR00702">
    <property type="entry name" value="ACRIFLAVINRP"/>
</dbReference>
<keyword evidence="3" id="KW-0813">Transport</keyword>
<dbReference type="Gene3D" id="3.30.2090.10">
    <property type="entry name" value="Multidrug efflux transporter AcrB TolC docking domain, DN and DC subdomains"/>
    <property type="match status" value="2"/>
</dbReference>
<dbReference type="GO" id="GO:0009636">
    <property type="term" value="P:response to toxic substance"/>
    <property type="evidence" value="ECO:0007669"/>
    <property type="project" value="UniProtKB-ARBA"/>
</dbReference>
<evidence type="ECO:0000256" key="5">
    <source>
        <dbReference type="ARBA" id="ARBA00022519"/>
    </source>
</evidence>
<evidence type="ECO:0000313" key="14">
    <source>
        <dbReference type="Proteomes" id="UP000093226"/>
    </source>
</evidence>
<evidence type="ECO:0000313" key="12">
    <source>
        <dbReference type="EMBL" id="OCB69191.1"/>
    </source>
</evidence>
<reference evidence="13 15" key="3">
    <citation type="submission" date="2016-10" db="EMBL/GenBank/DDBJ databases">
        <authorList>
            <person name="Varghese N."/>
            <person name="Submissions S."/>
        </authorList>
    </citation>
    <scope>NUCLEOTIDE SEQUENCE [LARGE SCALE GENOMIC DNA]</scope>
    <source>
        <strain evidence="13 15">Gm-149</strain>
    </source>
</reference>
<dbReference type="SUPFAM" id="SSF82714">
    <property type="entry name" value="Multidrug efflux transporter AcrB TolC docking domain, DN and DC subdomains"/>
    <property type="match status" value="2"/>
</dbReference>
<gene>
    <name evidence="12" type="ORF">FBGL_14300</name>
    <name evidence="11" type="ORF">FGL01_26110</name>
    <name evidence="13" type="ORF">SAMN05192550_2406</name>
</gene>
<dbReference type="PANTHER" id="PTHR32063:SF9">
    <property type="entry name" value="SIMILAR TO MULTIDRUG RESISTANCE PROTEIN MEXB"/>
    <property type="match status" value="1"/>
</dbReference>
<evidence type="ECO:0000256" key="3">
    <source>
        <dbReference type="ARBA" id="ARBA00022448"/>
    </source>
</evidence>
<dbReference type="EMBL" id="LVEO01000026">
    <property type="protein sequence ID" value="OCB69191.1"/>
    <property type="molecule type" value="Genomic_DNA"/>
</dbReference>
<accession>A0A1B9DHM1</accession>
<evidence type="ECO:0000256" key="9">
    <source>
        <dbReference type="SAM" id="MobiDB-lite"/>
    </source>
</evidence>
<evidence type="ECO:0000256" key="1">
    <source>
        <dbReference type="ARBA" id="ARBA00004429"/>
    </source>
</evidence>
<dbReference type="FunFam" id="3.30.70.1430:FF:000001">
    <property type="entry name" value="Efflux pump membrane transporter"/>
    <property type="match status" value="1"/>
</dbReference>
<dbReference type="InterPro" id="IPR027463">
    <property type="entry name" value="AcrB_DN_DC_subdom"/>
</dbReference>
<keyword evidence="6 10" id="KW-0812">Transmembrane</keyword>
<evidence type="ECO:0000256" key="10">
    <source>
        <dbReference type="SAM" id="Phobius"/>
    </source>
</evidence>
<keyword evidence="5" id="KW-0997">Cell inner membrane</keyword>
<dbReference type="STRING" id="551990.SAMN05192550_2406"/>
<reference evidence="11 16" key="4">
    <citation type="submission" date="2019-07" db="EMBL/GenBank/DDBJ databases">
        <title>Whole genome shotgun sequence of Flavobacterium glycines NBRC 105008.</title>
        <authorList>
            <person name="Hosoyama A."/>
            <person name="Uohara A."/>
            <person name="Ohji S."/>
            <person name="Ichikawa N."/>
        </authorList>
    </citation>
    <scope>NUCLEOTIDE SEQUENCE [LARGE SCALE GENOMIC DNA]</scope>
    <source>
        <strain evidence="11 16">NBRC 105008</strain>
    </source>
</reference>
<feature type="transmembrane region" description="Helical" evidence="10">
    <location>
        <begin position="931"/>
        <end position="956"/>
    </location>
</feature>
<dbReference type="SUPFAM" id="SSF82693">
    <property type="entry name" value="Multidrug efflux transporter AcrB pore domain, PN1, PN2, PC1 and PC2 subdomains"/>
    <property type="match status" value="3"/>
</dbReference>
<evidence type="ECO:0000313" key="15">
    <source>
        <dbReference type="Proteomes" id="UP000182367"/>
    </source>
</evidence>
<dbReference type="EMBL" id="BJVF01000007">
    <property type="protein sequence ID" value="GEL11872.1"/>
    <property type="molecule type" value="Genomic_DNA"/>
</dbReference>
<dbReference type="GO" id="GO:0005886">
    <property type="term" value="C:plasma membrane"/>
    <property type="evidence" value="ECO:0007669"/>
    <property type="project" value="UniProtKB-SubCell"/>
</dbReference>
<comment type="caution">
    <text evidence="12">The sequence shown here is derived from an EMBL/GenBank/DDBJ whole genome shotgun (WGS) entry which is preliminary data.</text>
</comment>
<reference evidence="12" key="2">
    <citation type="submission" date="2016-03" db="EMBL/GenBank/DDBJ databases">
        <authorList>
            <person name="Ploux O."/>
        </authorList>
    </citation>
    <scope>NUCLEOTIDE SEQUENCE</scope>
    <source>
        <strain evidence="12">NBRC 105008</strain>
    </source>
</reference>
<dbReference type="Gene3D" id="3.30.70.1440">
    <property type="entry name" value="Multidrug efflux transporter AcrB pore domain"/>
    <property type="match status" value="1"/>
</dbReference>
<dbReference type="FunFam" id="1.20.1640.10:FF:000001">
    <property type="entry name" value="Efflux pump membrane transporter"/>
    <property type="match status" value="1"/>
</dbReference>
<evidence type="ECO:0000313" key="16">
    <source>
        <dbReference type="Proteomes" id="UP000321579"/>
    </source>
</evidence>
<keyword evidence="15" id="KW-1185">Reference proteome</keyword>
<evidence type="ECO:0000256" key="2">
    <source>
        <dbReference type="ARBA" id="ARBA00010942"/>
    </source>
</evidence>
<feature type="transmembrane region" description="Helical" evidence="10">
    <location>
        <begin position="876"/>
        <end position="894"/>
    </location>
</feature>
<dbReference type="Gene3D" id="3.30.70.1320">
    <property type="entry name" value="Multidrug efflux transporter AcrB pore domain like"/>
    <property type="match status" value="1"/>
</dbReference>
<evidence type="ECO:0000256" key="6">
    <source>
        <dbReference type="ARBA" id="ARBA00022692"/>
    </source>
</evidence>
<dbReference type="AlphaFoldDB" id="A0A1B9DHM1"/>
<feature type="transmembrane region" description="Helical" evidence="10">
    <location>
        <begin position="546"/>
        <end position="563"/>
    </location>
</feature>
<feature type="transmembrane region" description="Helical" evidence="10">
    <location>
        <begin position="342"/>
        <end position="359"/>
    </location>
</feature>
<keyword evidence="4" id="KW-1003">Cell membrane</keyword>
<dbReference type="InterPro" id="IPR004764">
    <property type="entry name" value="MdtF-like"/>
</dbReference>
<dbReference type="NCBIfam" id="TIGR00915">
    <property type="entry name" value="2A0602"/>
    <property type="match status" value="1"/>
</dbReference>
<dbReference type="InterPro" id="IPR001036">
    <property type="entry name" value="Acrflvin-R"/>
</dbReference>
<evidence type="ECO:0000256" key="4">
    <source>
        <dbReference type="ARBA" id="ARBA00022475"/>
    </source>
</evidence>
<evidence type="ECO:0000256" key="8">
    <source>
        <dbReference type="ARBA" id="ARBA00023136"/>
    </source>
</evidence>
<evidence type="ECO:0000313" key="11">
    <source>
        <dbReference type="EMBL" id="GEL11872.1"/>
    </source>
</evidence>
<feature type="transmembrane region" description="Helical" evidence="10">
    <location>
        <begin position="470"/>
        <end position="497"/>
    </location>
</feature>
<feature type="transmembrane region" description="Helical" evidence="10">
    <location>
        <begin position="392"/>
        <end position="417"/>
    </location>
</feature>
<dbReference type="Proteomes" id="UP000182367">
    <property type="component" value="Unassembled WGS sequence"/>
</dbReference>
<keyword evidence="8 10" id="KW-0472">Membrane</keyword>
<feature type="region of interest" description="Disordered" evidence="9">
    <location>
        <begin position="1057"/>
        <end position="1076"/>
    </location>
</feature>
<feature type="transmembrane region" description="Helical" evidence="10">
    <location>
        <begin position="901"/>
        <end position="925"/>
    </location>
</feature>
<name>A0A1B9DHM1_9FLAO</name>
<dbReference type="GO" id="GO:0042910">
    <property type="term" value="F:xenobiotic transmembrane transporter activity"/>
    <property type="evidence" value="ECO:0007669"/>
    <property type="project" value="TreeGrafter"/>
</dbReference>
<feature type="transmembrane region" description="Helical" evidence="10">
    <location>
        <begin position="366"/>
        <end position="386"/>
    </location>
</feature>
<dbReference type="Proteomes" id="UP000093226">
    <property type="component" value="Unassembled WGS sequence"/>
</dbReference>
<dbReference type="Proteomes" id="UP000321579">
    <property type="component" value="Unassembled WGS sequence"/>
</dbReference>
<comment type="similarity">
    <text evidence="2">Belongs to the resistance-nodulation-cell division (RND) (TC 2.A.6) family.</text>
</comment>
<organism evidence="12 14">
    <name type="scientific">Flavobacterium glycines</name>
    <dbReference type="NCBI Taxonomy" id="551990"/>
    <lineage>
        <taxon>Bacteria</taxon>
        <taxon>Pseudomonadati</taxon>
        <taxon>Bacteroidota</taxon>
        <taxon>Flavobacteriia</taxon>
        <taxon>Flavobacteriales</taxon>
        <taxon>Flavobacteriaceae</taxon>
        <taxon>Flavobacterium</taxon>
    </lineage>
</organism>
<dbReference type="Gene3D" id="3.30.70.1430">
    <property type="entry name" value="Multidrug efflux transporter AcrB pore domain"/>
    <property type="match status" value="2"/>
</dbReference>
<dbReference type="GO" id="GO:0015562">
    <property type="term" value="F:efflux transmembrane transporter activity"/>
    <property type="evidence" value="ECO:0007669"/>
    <property type="project" value="InterPro"/>
</dbReference>
<feature type="transmembrane region" description="Helical" evidence="10">
    <location>
        <begin position="1008"/>
        <end position="1034"/>
    </location>
</feature>
<dbReference type="RefSeq" id="WP_066329527.1">
    <property type="nucleotide sequence ID" value="NZ_BJVF01000007.1"/>
</dbReference>
<comment type="subcellular location">
    <subcellularLocation>
        <location evidence="1">Cell inner membrane</location>
        <topology evidence="1">Multi-pass membrane protein</topology>
    </subcellularLocation>
</comment>
<proteinExistence type="inferred from homology"/>
<dbReference type="Gene3D" id="1.20.1640.10">
    <property type="entry name" value="Multidrug efflux transporter AcrB transmembrane domain"/>
    <property type="match status" value="2"/>
</dbReference>
<dbReference type="Pfam" id="PF00873">
    <property type="entry name" value="ACR_tran"/>
    <property type="match status" value="1"/>
</dbReference>
<feature type="transmembrane region" description="Helical" evidence="10">
    <location>
        <begin position="438"/>
        <end position="458"/>
    </location>
</feature>
<sequence>MFKIFIQRPVLATVISILLVILGVLGLTKLPLQQFPDIAPPSVLVTAVYPGANAETVLRSVAPSLEESINGVENMTYMSSTASNDGTLAITVFFKLGTDADQAAVNVQNRVAQATSQLPAEVVQQGVITAKQQNSFIMAIGMYTDDESKYDQTFVANYAQINIIPEIKRIPGVGAASIFGGVKDYSMRVWLNPTQMSTHNVTPNEVMAAIQDKSLEAAPGKFGERSKEVFEYVIKYKGKLTKPEDYQNIAIRSNADGSVLRLKDVARVELGAYSYNSLTRLNGKKGVVIGVIQLAGSNSNDIQIAINKMMEKASKDFPKGIKHNIFYSTKVSLDQSIEQVEHTLLEAFILVFIVVFIFLQDFRSTLIPAIAVPVAILGTFFFMQLFGFSINLLTLFALILAIGIVVDDAIVVVEAVHAKMEHKRLSPKIATHEAMHEITGAIISITLVMAAVFLPVGFMEGSTGVFYRQFAFTMAIAIVISAVNALTLSPALAALFLKDNHAAHGHDVPYEKKGFKEKFFNAFNSSFDSLTNRYVGGLKFLIRKKWLSLGGLALITAVTILMVKTTPAGFIPTEDQGFIAIAVNTPSGTSLDRTQKVMTEAENTLKALDASRFVTAISGFNLLTNSTSPSSAVVFVLLKPNEERGEVKNIDEIMNQVRGKLGSISGGSFFVFSFPTVPGFSNVEALDLVLQDKTGGKLDKFSGISQEFIGALMKRPEIAVAFTSFKADYPQLQLDINDEKADQLGVKVKDILQTMQAYFGSAQASDFNRFGKYYRVVVQADVQDRADPSSIDRIFVKNKNGEMVPINTLVKLSRIYGSETVSRYNLFNSISINAIPKPGFSSGDAIKAIEEVAAQQLPSGYSYEFSGQTREEISSGGQSATIFLLCLIFIYFLLAAQYESYILPLAVILSIPTGIFGVFAAIGLTGIENNIYVQVALVMLIGLLAKNAILIVEFAVQKRKSGQALVKASIDAAKLRLRPIIMTSLAFVVGLIPMMSAKGPSAQGNHSISIGAAGGMVSGVILGLFIIPVLFIVFQYLQEKVSGKPLAVIHNQENKNGKLYHNNSDSNHHQHNVPVL</sequence>
<dbReference type="EMBL" id="FNEO01000004">
    <property type="protein sequence ID" value="SDJ58612.1"/>
    <property type="molecule type" value="Genomic_DNA"/>
</dbReference>
<keyword evidence="7 10" id="KW-1133">Transmembrane helix</keyword>
<dbReference type="PANTHER" id="PTHR32063">
    <property type="match status" value="1"/>
</dbReference>
<protein>
    <submittedName>
        <fullName evidence="13">Hydrophobic/amphiphilic exporter-1, HAE1 family</fullName>
    </submittedName>
    <submittedName>
        <fullName evidence="12">Multidrug transporter AcrB</fullName>
    </submittedName>
</protein>